<feature type="domain" description="Thioesterase" evidence="2">
    <location>
        <begin position="65"/>
        <end position="161"/>
    </location>
</feature>
<keyword evidence="4" id="KW-1185">Reference proteome</keyword>
<evidence type="ECO:0000313" key="3">
    <source>
        <dbReference type="EMBL" id="KAJ3175153.1"/>
    </source>
</evidence>
<dbReference type="AlphaFoldDB" id="A0AAD5THR3"/>
<dbReference type="InterPro" id="IPR001031">
    <property type="entry name" value="Thioesterase"/>
</dbReference>
<evidence type="ECO:0000259" key="2">
    <source>
        <dbReference type="Pfam" id="PF00975"/>
    </source>
</evidence>
<reference evidence="3" key="1">
    <citation type="submission" date="2020-05" db="EMBL/GenBank/DDBJ databases">
        <title>Phylogenomic resolution of chytrid fungi.</title>
        <authorList>
            <person name="Stajich J.E."/>
            <person name="Amses K."/>
            <person name="Simmons R."/>
            <person name="Seto K."/>
            <person name="Myers J."/>
            <person name="Bonds A."/>
            <person name="Quandt C.A."/>
            <person name="Barry K."/>
            <person name="Liu P."/>
            <person name="Grigoriev I."/>
            <person name="Longcore J.E."/>
            <person name="James T.Y."/>
        </authorList>
    </citation>
    <scope>NUCLEOTIDE SEQUENCE</scope>
    <source>
        <strain evidence="3">JEL0379</strain>
    </source>
</reference>
<accession>A0AAD5THR3</accession>
<feature type="region of interest" description="Disordered" evidence="1">
    <location>
        <begin position="1"/>
        <end position="33"/>
    </location>
</feature>
<dbReference type="EMBL" id="JADGJQ010000055">
    <property type="protein sequence ID" value="KAJ3175153.1"/>
    <property type="molecule type" value="Genomic_DNA"/>
</dbReference>
<gene>
    <name evidence="3" type="ORF">HDU87_006388</name>
</gene>
<comment type="caution">
    <text evidence="3">The sequence shown here is derived from an EMBL/GenBank/DDBJ whole genome shotgun (WGS) entry which is preliminary data.</text>
</comment>
<name>A0AAD5THR3_9FUNG</name>
<dbReference type="Pfam" id="PF00975">
    <property type="entry name" value="Thioesterase"/>
    <property type="match status" value="1"/>
</dbReference>
<dbReference type="Proteomes" id="UP001212152">
    <property type="component" value="Unassembled WGS sequence"/>
</dbReference>
<sequence length="165" mass="17799">MPESVKGESSSGEHKELVRVHSIPGAPVDRKSDWTEDVDADDMDGSAITPLVLGKAAPGRAFFVHDVTGHCGSLAHLSQHFQHNSFVINDPRLDKPTGFSSLKNMAACYSKMIEDFERSSPSAFIVLCGYSIGGMIALEVARCLKGKGFRVKHVVLMDSLAGQVI</sequence>
<dbReference type="SUPFAM" id="SSF53474">
    <property type="entry name" value="alpha/beta-Hydrolases"/>
    <property type="match status" value="1"/>
</dbReference>
<protein>
    <recommendedName>
        <fullName evidence="2">Thioesterase domain-containing protein</fullName>
    </recommendedName>
</protein>
<dbReference type="Gene3D" id="3.40.50.1820">
    <property type="entry name" value="alpha/beta hydrolase"/>
    <property type="match status" value="1"/>
</dbReference>
<proteinExistence type="predicted"/>
<evidence type="ECO:0000256" key="1">
    <source>
        <dbReference type="SAM" id="MobiDB-lite"/>
    </source>
</evidence>
<dbReference type="InterPro" id="IPR029058">
    <property type="entry name" value="AB_hydrolase_fold"/>
</dbReference>
<evidence type="ECO:0000313" key="4">
    <source>
        <dbReference type="Proteomes" id="UP001212152"/>
    </source>
</evidence>
<organism evidence="3 4">
    <name type="scientific">Geranomyces variabilis</name>
    <dbReference type="NCBI Taxonomy" id="109894"/>
    <lineage>
        <taxon>Eukaryota</taxon>
        <taxon>Fungi</taxon>
        <taxon>Fungi incertae sedis</taxon>
        <taxon>Chytridiomycota</taxon>
        <taxon>Chytridiomycota incertae sedis</taxon>
        <taxon>Chytridiomycetes</taxon>
        <taxon>Spizellomycetales</taxon>
        <taxon>Powellomycetaceae</taxon>
        <taxon>Geranomyces</taxon>
    </lineage>
</organism>